<comment type="caution">
    <text evidence="1">The sequence shown here is derived from an EMBL/GenBank/DDBJ whole genome shotgun (WGS) entry which is preliminary data.</text>
</comment>
<accession>A0AAD9UW16</accession>
<name>A0AAD9UW16_ACRCE</name>
<keyword evidence="2" id="KW-1185">Reference proteome</keyword>
<organism evidence="1 2">
    <name type="scientific">Acropora cervicornis</name>
    <name type="common">Staghorn coral</name>
    <dbReference type="NCBI Taxonomy" id="6130"/>
    <lineage>
        <taxon>Eukaryota</taxon>
        <taxon>Metazoa</taxon>
        <taxon>Cnidaria</taxon>
        <taxon>Anthozoa</taxon>
        <taxon>Hexacorallia</taxon>
        <taxon>Scleractinia</taxon>
        <taxon>Astrocoeniina</taxon>
        <taxon>Acroporidae</taxon>
        <taxon>Acropora</taxon>
    </lineage>
</organism>
<dbReference type="AlphaFoldDB" id="A0AAD9UW16"/>
<evidence type="ECO:0000313" key="1">
    <source>
        <dbReference type="EMBL" id="KAK2552063.1"/>
    </source>
</evidence>
<dbReference type="Proteomes" id="UP001249851">
    <property type="component" value="Unassembled WGS sequence"/>
</dbReference>
<dbReference type="EMBL" id="JARQWQ010000091">
    <property type="protein sequence ID" value="KAK2552063.1"/>
    <property type="molecule type" value="Genomic_DNA"/>
</dbReference>
<reference evidence="1" key="2">
    <citation type="journal article" date="2023" name="Science">
        <title>Genomic signatures of disease resistance in endangered staghorn corals.</title>
        <authorList>
            <person name="Vollmer S.V."/>
            <person name="Selwyn J.D."/>
            <person name="Despard B.A."/>
            <person name="Roesel C.L."/>
        </authorList>
    </citation>
    <scope>NUCLEOTIDE SEQUENCE</scope>
    <source>
        <strain evidence="1">K2</strain>
    </source>
</reference>
<gene>
    <name evidence="1" type="ORF">P5673_027096</name>
</gene>
<protein>
    <submittedName>
        <fullName evidence="1">Uncharacterized protein</fullName>
    </submittedName>
</protein>
<sequence length="145" mass="16577">MYKTLQENPDFDGFTFTRGMTNPVNKAVFVRVVEAIHHDYGGKEQCPWTSAQLKVSCDVYYKSLSNANQRKRKNTEVGHRTTCRRTGRMGAKLEHRINALEKTTWCSETKEVVLGRSSQWSTPAQMRAVMNVIQIGRKQSSLHAK</sequence>
<evidence type="ECO:0000313" key="2">
    <source>
        <dbReference type="Proteomes" id="UP001249851"/>
    </source>
</evidence>
<reference evidence="1" key="1">
    <citation type="journal article" date="2023" name="G3 (Bethesda)">
        <title>Whole genome assembly and annotation of the endangered Caribbean coral Acropora cervicornis.</title>
        <authorList>
            <person name="Selwyn J.D."/>
            <person name="Vollmer S.V."/>
        </authorList>
    </citation>
    <scope>NUCLEOTIDE SEQUENCE</scope>
    <source>
        <strain evidence="1">K2</strain>
    </source>
</reference>
<proteinExistence type="predicted"/>